<dbReference type="STRING" id="282197.SAMN04488517_11416"/>
<dbReference type="AlphaFoldDB" id="A0A0M6XVD7"/>
<evidence type="ECO:0000313" key="1">
    <source>
        <dbReference type="EMBL" id="CTQ33914.1"/>
    </source>
</evidence>
<name>A0A0M6XVD7_9RHOB</name>
<dbReference type="Proteomes" id="UP000048908">
    <property type="component" value="Unassembled WGS sequence"/>
</dbReference>
<evidence type="ECO:0000313" key="2">
    <source>
        <dbReference type="Proteomes" id="UP000048908"/>
    </source>
</evidence>
<sequence>MEAPERPTPELPRLTYARTQLLADALVEEAVADLPPLPGLTMRANVARLLAAMYYVHGSVKFPRGWVRPAMRAFIDAGVDCSNARCWHSYRSDVQDNPGQFLNTEGAPVEFLMQMEIDLLGDDAASA</sequence>
<gene>
    <name evidence="1" type="ORF">JAN5088_02703</name>
</gene>
<keyword evidence="2" id="KW-1185">Reference proteome</keyword>
<dbReference type="OrthoDB" id="7855286at2"/>
<proteinExistence type="predicted"/>
<protein>
    <submittedName>
        <fullName evidence="1">Uncharacterized protein</fullName>
    </submittedName>
</protein>
<accession>A0A0M6XVD7</accession>
<organism evidence="1 2">
    <name type="scientific">Jannaschia rubra</name>
    <dbReference type="NCBI Taxonomy" id="282197"/>
    <lineage>
        <taxon>Bacteria</taxon>
        <taxon>Pseudomonadati</taxon>
        <taxon>Pseudomonadota</taxon>
        <taxon>Alphaproteobacteria</taxon>
        <taxon>Rhodobacterales</taxon>
        <taxon>Roseobacteraceae</taxon>
        <taxon>Jannaschia</taxon>
    </lineage>
</organism>
<dbReference type="EMBL" id="CXPG01000020">
    <property type="protein sequence ID" value="CTQ33914.1"/>
    <property type="molecule type" value="Genomic_DNA"/>
</dbReference>
<dbReference type="RefSeq" id="WP_055683266.1">
    <property type="nucleotide sequence ID" value="NZ_CXPG01000020.1"/>
</dbReference>
<reference evidence="1 2" key="1">
    <citation type="submission" date="2015-07" db="EMBL/GenBank/DDBJ databases">
        <authorList>
            <person name="Noorani M."/>
        </authorList>
    </citation>
    <scope>NUCLEOTIDE SEQUENCE [LARGE SCALE GENOMIC DNA]</scope>
    <source>
        <strain evidence="1 2">CECT 5088</strain>
    </source>
</reference>